<name>A0ABM9AWN1_9BACT</name>
<keyword evidence="3" id="KW-1185">Reference proteome</keyword>
<evidence type="ECO:0008006" key="4">
    <source>
        <dbReference type="Google" id="ProtNLM"/>
    </source>
</evidence>
<keyword evidence="1" id="KW-0732">Signal</keyword>
<feature type="signal peptide" evidence="1">
    <location>
        <begin position="1"/>
        <end position="17"/>
    </location>
</feature>
<sequence length="213" mass="24356">MRIFSLLVILFPFLLQAQSTESGRERRWSVGPLIGMEHMWFKTYDDVNASRQLIGSSTRAVVYGLTARYDYPSRVDIFGDLAYHSFDFSTTIDLFEIGSKTVRRRMYYDQQAINLNLGLRYDFTVGHTVVFGEGAMFMNHPIRSTFGRSTLVEDTETFDLKREIVGADYGALLGLGLSVGAVELRTRLTLTDRTIDELPFTSRRLGAFITYWL</sequence>
<comment type="caution">
    <text evidence="2">The sequence shown here is derived from an EMBL/GenBank/DDBJ whole genome shotgun (WGS) entry which is preliminary data.</text>
</comment>
<accession>A0ABM9AWN1</accession>
<evidence type="ECO:0000313" key="2">
    <source>
        <dbReference type="EMBL" id="CAH0998794.1"/>
    </source>
</evidence>
<dbReference type="Proteomes" id="UP000837803">
    <property type="component" value="Unassembled WGS sequence"/>
</dbReference>
<dbReference type="RefSeq" id="WP_238749033.1">
    <property type="nucleotide sequence ID" value="NZ_CAKLPZ010000001.1"/>
</dbReference>
<evidence type="ECO:0000256" key="1">
    <source>
        <dbReference type="SAM" id="SignalP"/>
    </source>
</evidence>
<reference evidence="2" key="1">
    <citation type="submission" date="2021-12" db="EMBL/GenBank/DDBJ databases">
        <authorList>
            <person name="Rodrigo-Torres L."/>
            <person name="Arahal R. D."/>
            <person name="Lucena T."/>
        </authorList>
    </citation>
    <scope>NUCLEOTIDE SEQUENCE</scope>
    <source>
        <strain evidence="2">CECT 8419</strain>
    </source>
</reference>
<dbReference type="EMBL" id="CAKLPZ010000001">
    <property type="protein sequence ID" value="CAH0998794.1"/>
    <property type="molecule type" value="Genomic_DNA"/>
</dbReference>
<organism evidence="2 3">
    <name type="scientific">Neolewinella maritima</name>
    <dbReference type="NCBI Taxonomy" id="1383882"/>
    <lineage>
        <taxon>Bacteria</taxon>
        <taxon>Pseudomonadati</taxon>
        <taxon>Bacteroidota</taxon>
        <taxon>Saprospiria</taxon>
        <taxon>Saprospirales</taxon>
        <taxon>Lewinellaceae</taxon>
        <taxon>Neolewinella</taxon>
    </lineage>
</organism>
<proteinExistence type="predicted"/>
<feature type="chain" id="PRO_5047001871" description="Outer membrane protein beta-barrel domain-containing protein" evidence="1">
    <location>
        <begin position="18"/>
        <end position="213"/>
    </location>
</feature>
<gene>
    <name evidence="2" type="ORF">LEM8419_00127</name>
</gene>
<evidence type="ECO:0000313" key="3">
    <source>
        <dbReference type="Proteomes" id="UP000837803"/>
    </source>
</evidence>
<protein>
    <recommendedName>
        <fullName evidence="4">Outer membrane protein beta-barrel domain-containing protein</fullName>
    </recommendedName>
</protein>